<dbReference type="EMBL" id="CADCTO010000024">
    <property type="protein sequence ID" value="CAA9215484.1"/>
    <property type="molecule type" value="Genomic_DNA"/>
</dbReference>
<dbReference type="InterPro" id="IPR000845">
    <property type="entry name" value="Nucleoside_phosphorylase_d"/>
</dbReference>
<feature type="domain" description="Nucleoside phosphorylase" evidence="5">
    <location>
        <begin position="9"/>
        <end position="246"/>
    </location>
</feature>
<accession>A0A6J4H8F1</accession>
<comment type="pathway">
    <text evidence="3">Purine metabolism; purine nucleoside salvage.</text>
</comment>
<feature type="site" description="Important for substrate specificity" evidence="3">
    <location>
        <position position="170"/>
    </location>
</feature>
<feature type="binding site" evidence="3">
    <location>
        <position position="189"/>
    </location>
    <ligand>
        <name>phosphate</name>
        <dbReference type="ChEBI" id="CHEBI:43474"/>
    </ligand>
</feature>
<evidence type="ECO:0000256" key="1">
    <source>
        <dbReference type="ARBA" id="ARBA00022676"/>
    </source>
</evidence>
<dbReference type="GO" id="GO:0006166">
    <property type="term" value="P:purine ribonucleoside salvage"/>
    <property type="evidence" value="ECO:0007669"/>
    <property type="project" value="UniProtKB-UniRule"/>
</dbReference>
<feature type="binding site" evidence="3">
    <location>
        <begin position="88"/>
        <end position="89"/>
    </location>
    <ligand>
        <name>phosphate</name>
        <dbReference type="ChEBI" id="CHEBI:43474"/>
    </ligand>
</feature>
<dbReference type="Pfam" id="PF01048">
    <property type="entry name" value="PNP_UDP_1"/>
    <property type="match status" value="1"/>
</dbReference>
<proteinExistence type="inferred from homology"/>
<feature type="binding site" evidence="3">
    <location>
        <position position="15"/>
    </location>
    <ligand>
        <name>phosphate</name>
        <dbReference type="ChEBI" id="CHEBI:43474"/>
    </ligand>
</feature>
<dbReference type="UniPathway" id="UPA00606"/>
<dbReference type="PANTHER" id="PTHR42679">
    <property type="entry name" value="S-METHYL-5'-THIOADENOSINE PHOSPHORYLASE"/>
    <property type="match status" value="1"/>
</dbReference>
<comment type="catalytic activity">
    <reaction evidence="3">
        <text>a purine D-ribonucleoside + phosphate = a purine nucleobase + alpha-D-ribose 1-phosphate</text>
        <dbReference type="Rhea" id="RHEA:19805"/>
        <dbReference type="ChEBI" id="CHEBI:26386"/>
        <dbReference type="ChEBI" id="CHEBI:43474"/>
        <dbReference type="ChEBI" id="CHEBI:57720"/>
        <dbReference type="ChEBI" id="CHEBI:142355"/>
        <dbReference type="EC" id="2.4.2.1"/>
    </reaction>
</comment>
<gene>
    <name evidence="6" type="ORF">AVDCRST_MAG63-207</name>
</gene>
<dbReference type="InterPro" id="IPR010044">
    <property type="entry name" value="MTAP"/>
</dbReference>
<comment type="subunit">
    <text evidence="3">Homohexamer. Dimer of a homotrimer.</text>
</comment>
<dbReference type="NCBIfam" id="NF006599">
    <property type="entry name" value="PRK09136.1"/>
    <property type="match status" value="1"/>
</dbReference>
<feature type="binding site" evidence="3">
    <location>
        <begin position="55"/>
        <end position="56"/>
    </location>
    <ligand>
        <name>phosphate</name>
        <dbReference type="ChEBI" id="CHEBI:43474"/>
    </ligand>
</feature>
<dbReference type="AlphaFoldDB" id="A0A6J4H8F1"/>
<evidence type="ECO:0000313" key="6">
    <source>
        <dbReference type="EMBL" id="CAA9215484.1"/>
    </source>
</evidence>
<protein>
    <recommendedName>
        <fullName evidence="3">Purine nucleoside phosphorylase</fullName>
        <shortName evidence="3">PNP</shortName>
        <ecNumber evidence="3">2.4.2.1</ecNumber>
    </recommendedName>
</protein>
<keyword evidence="3" id="KW-0660">Purine salvage</keyword>
<comment type="miscellaneous">
    <text evidence="3">Although this enzyme belongs to the family of MTA phosphorylases based on sequence homology, it lacks several conserved amino acids in the substrate binding pocket that confer specificity towards MTA.</text>
</comment>
<dbReference type="PANTHER" id="PTHR42679:SF2">
    <property type="entry name" value="S-METHYL-5'-THIOADENOSINE PHOSPHORYLASE"/>
    <property type="match status" value="1"/>
</dbReference>
<reference evidence="6" key="1">
    <citation type="submission" date="2020-02" db="EMBL/GenBank/DDBJ databases">
        <authorList>
            <person name="Meier V. D."/>
        </authorList>
    </citation>
    <scope>NUCLEOTIDE SEQUENCE</scope>
    <source>
        <strain evidence="6">AVDCRST_MAG63</strain>
    </source>
</reference>
<feature type="site" description="Important for substrate specificity" evidence="3">
    <location>
        <position position="224"/>
    </location>
</feature>
<comment type="function">
    <text evidence="3">Purine nucleoside phosphorylase involved in purine salvage.</text>
</comment>
<dbReference type="Gene3D" id="3.40.50.1580">
    <property type="entry name" value="Nucleoside phosphorylase domain"/>
    <property type="match status" value="1"/>
</dbReference>
<dbReference type="SUPFAM" id="SSF53167">
    <property type="entry name" value="Purine and uridine phosphorylases"/>
    <property type="match status" value="1"/>
</dbReference>
<dbReference type="EC" id="2.4.2.1" evidence="3"/>
<comment type="caution">
    <text evidence="3">Lacks conserved residue(s) required for the propagation of feature annotation.</text>
</comment>
<feature type="region of interest" description="Disordered" evidence="4">
    <location>
        <begin position="253"/>
        <end position="272"/>
    </location>
</feature>
<dbReference type="GO" id="GO:0017061">
    <property type="term" value="F:S-methyl-5-thioadenosine phosphorylase activity"/>
    <property type="evidence" value="ECO:0007669"/>
    <property type="project" value="InterPro"/>
</dbReference>
<keyword evidence="2 3" id="KW-0808">Transferase</keyword>
<sequence length="272" mass="28530">MDTNRTAEVAIIGGTGVGQFPLDTGPEEVTVPTPWGETTVQIGTLRGRRTAFLARHGAGHRLPPHRIPFRANLAALKRLGVRAALATTAVGGLRADLRPGTLVLLDDFIDFTKNGRGTTFFDTPGQVVHTDFTAPYSAELRTGVQEAARNLNLSLRPGGTYLCADGPRYETPAEVRLFASWGADVVGMTGVPEATLAREAGIHYAGISLVTNPGAGLSPTPLTHAEVEEAMRAALPDLRSLLTETVAGLDAGTLPPVGPGVPLPGLEDARYG</sequence>
<keyword evidence="1 3" id="KW-0328">Glycosyltransferase</keyword>
<dbReference type="InterPro" id="IPR035994">
    <property type="entry name" value="Nucleoside_phosphorylase_sf"/>
</dbReference>
<name>A0A6J4H8F1_9BACT</name>
<evidence type="ECO:0000256" key="4">
    <source>
        <dbReference type="SAM" id="MobiDB-lite"/>
    </source>
</evidence>
<evidence type="ECO:0000256" key="2">
    <source>
        <dbReference type="ARBA" id="ARBA00022679"/>
    </source>
</evidence>
<feature type="binding site" evidence="3">
    <location>
        <position position="188"/>
    </location>
    <ligand>
        <name>substrate</name>
    </ligand>
</feature>
<organism evidence="6">
    <name type="scientific">uncultured Armatimonadetes bacterium</name>
    <dbReference type="NCBI Taxonomy" id="157466"/>
    <lineage>
        <taxon>Bacteria</taxon>
        <taxon>Bacillati</taxon>
        <taxon>Armatimonadota</taxon>
        <taxon>environmental samples</taxon>
    </lineage>
</organism>
<dbReference type="GO" id="GO:0019509">
    <property type="term" value="P:L-methionine salvage from methylthioadenosine"/>
    <property type="evidence" value="ECO:0007669"/>
    <property type="project" value="TreeGrafter"/>
</dbReference>
<comment type="similarity">
    <text evidence="3">Belongs to the PNP/MTAP phosphorylase family. MTAP subfamily.</text>
</comment>
<dbReference type="GO" id="GO:0005829">
    <property type="term" value="C:cytosol"/>
    <property type="evidence" value="ECO:0007669"/>
    <property type="project" value="TreeGrafter"/>
</dbReference>
<evidence type="ECO:0000256" key="3">
    <source>
        <dbReference type="HAMAP-Rule" id="MF_01963"/>
    </source>
</evidence>
<dbReference type="HAMAP" id="MF_01963">
    <property type="entry name" value="MTAP"/>
    <property type="match status" value="1"/>
</dbReference>
<evidence type="ECO:0000259" key="5">
    <source>
        <dbReference type="Pfam" id="PF01048"/>
    </source>
</evidence>
<dbReference type="CDD" id="cd09010">
    <property type="entry name" value="MTAP_SsMTAPII_like_MTIP"/>
    <property type="match status" value="1"/>
</dbReference>